<proteinExistence type="predicted"/>
<accession>A0A1Y1BHP6</accession>
<evidence type="ECO:0000313" key="2">
    <source>
        <dbReference type="EMBL" id="BAX58646.1"/>
    </source>
</evidence>
<evidence type="ECO:0000313" key="3">
    <source>
        <dbReference type="Proteomes" id="UP000218432"/>
    </source>
</evidence>
<dbReference type="EMBL" id="AP018111">
    <property type="protein sequence ID" value="BAX58646.1"/>
    <property type="molecule type" value="Genomic_DNA"/>
</dbReference>
<evidence type="ECO:0000256" key="1">
    <source>
        <dbReference type="SAM" id="MobiDB-lite"/>
    </source>
</evidence>
<dbReference type="AlphaFoldDB" id="A0A1Y1BHP6"/>
<feature type="region of interest" description="Disordered" evidence="1">
    <location>
        <begin position="40"/>
        <end position="67"/>
    </location>
</feature>
<protein>
    <submittedName>
        <fullName evidence="2">Uncharacterized protein</fullName>
    </submittedName>
</protein>
<feature type="compositionally biased region" description="Basic and acidic residues" evidence="1">
    <location>
        <begin position="49"/>
        <end position="67"/>
    </location>
</feature>
<dbReference type="Proteomes" id="UP000218432">
    <property type="component" value="Chromosome 1"/>
</dbReference>
<sequence length="67" mass="7204">MPPLCCLIVTAQVRLLDLGFAISAIRSVVCNTGRSGIATTSTGTRTKAAGRDECKQNRSMNKEFDQT</sequence>
<organism evidence="2 3">
    <name type="scientific">Burkholderia stabilis</name>
    <dbReference type="NCBI Taxonomy" id="95485"/>
    <lineage>
        <taxon>Bacteria</taxon>
        <taxon>Pseudomonadati</taxon>
        <taxon>Pseudomonadota</taxon>
        <taxon>Betaproteobacteria</taxon>
        <taxon>Burkholderiales</taxon>
        <taxon>Burkholderiaceae</taxon>
        <taxon>Burkholderia</taxon>
        <taxon>Burkholderia cepacia complex</taxon>
    </lineage>
</organism>
<name>A0A1Y1BHP6_9BURK</name>
<gene>
    <name evidence="2" type="ORF">BSFP_014630</name>
</gene>
<reference evidence="2 3" key="1">
    <citation type="journal article" date="2017" name="Genome Announc.">
        <title>Complete Genome Sequence of Burkholderia stabilis FERMP-21014.</title>
        <authorList>
            <person name="Konishi K."/>
            <person name="Kumagai T."/>
            <person name="Sakasegawa S."/>
            <person name="Tamura T."/>
        </authorList>
    </citation>
    <scope>NUCLEOTIDE SEQUENCE [LARGE SCALE GENOMIC DNA]</scope>
    <source>
        <strain evidence="2 3">FERMP-21014</strain>
    </source>
</reference>